<evidence type="ECO:0000256" key="1">
    <source>
        <dbReference type="ARBA" id="ARBA00004167"/>
    </source>
</evidence>
<keyword evidence="3" id="KW-0614">Plasmid</keyword>
<dbReference type="EMBL" id="AP014804">
    <property type="protein sequence ID" value="BAU62017.1"/>
    <property type="molecule type" value="Genomic_DNA"/>
</dbReference>
<name>A0A140JY40_ECOLX</name>
<gene>
    <name evidence="3" type="primary">bfpI</name>
    <name evidence="3" type="ORF">EPECO119H6_pEC404/03-1-013</name>
</gene>
<keyword evidence="2" id="KW-0472">Membrane</keyword>
<sequence>MFILRNKRKESGLSLIEASLVIILSGLVIVLVQSAISKIIKYAVHENALHDVSYVMSYIQDTLQTSCYGKENIVCDGVISSVKSNINSGNKIKVDVKKDGKYVSVYILYTLSGNEYFGRNEDFGSMLFTHVSAYSGRMDSSTGVVSSVLGWWKVNSDDTIFLGGDNNKNLFFYNNFRVDVL</sequence>
<dbReference type="RefSeq" id="WP_000470345.1">
    <property type="nucleotide sequence ID" value="NZ_AP014804.1"/>
</dbReference>
<reference evidence="3" key="1">
    <citation type="journal article" date="2016" name="Int. J. Med. Microbiol.">
        <title>Genetic relatedness and virulence properties of enteropathogenic Escherichia coli strains of serotype O119:H6 expressing localized adherence or localized and aggregative adherence-like patterns on HeLa cells.</title>
        <authorList>
            <person name="Garcia B.G."/>
            <person name="Ooka T."/>
            <person name="Gotoh Y."/>
            <person name="Vieira M.A.M."/>
            <person name="Yamamoto D."/>
            <person name="Ogura Y."/>
            <person name="Girao D.M."/>
            <person name="Sampaio S.C.F."/>
            <person name="Bonfim Melo A."/>
            <person name="Irino K."/>
            <person name="Hayashi T."/>
            <person name="Gomes T.A.T."/>
        </authorList>
    </citation>
    <scope>NUCLEOTIDE SEQUENCE</scope>
    <source>
        <strain evidence="3">EC404/03</strain>
        <plasmid evidence="3">pEC404/03-1</plasmid>
    </source>
</reference>
<proteinExistence type="predicted"/>
<accession>A0A140JY40</accession>
<keyword evidence="2" id="KW-0812">Transmembrane</keyword>
<dbReference type="AlphaFoldDB" id="A0A140JY40"/>
<keyword evidence="2" id="KW-1133">Transmembrane helix</keyword>
<evidence type="ECO:0000313" key="3">
    <source>
        <dbReference type="EMBL" id="BAU62017.1"/>
    </source>
</evidence>
<dbReference type="InterPro" id="IPR012902">
    <property type="entry name" value="N_methyl_site"/>
</dbReference>
<dbReference type="GO" id="GO:0016020">
    <property type="term" value="C:membrane"/>
    <property type="evidence" value="ECO:0007669"/>
    <property type="project" value="UniProtKB-SubCell"/>
</dbReference>
<geneLocation type="plasmid" evidence="3">
    <name>pEC404/03-1</name>
</geneLocation>
<organism evidence="3">
    <name type="scientific">Escherichia coli O119:H6</name>
    <dbReference type="NCBI Taxonomy" id="397448"/>
    <lineage>
        <taxon>Bacteria</taxon>
        <taxon>Pseudomonadati</taxon>
        <taxon>Pseudomonadota</taxon>
        <taxon>Gammaproteobacteria</taxon>
        <taxon>Enterobacterales</taxon>
        <taxon>Enterobacteriaceae</taxon>
        <taxon>Escherichia</taxon>
    </lineage>
</organism>
<evidence type="ECO:0000256" key="2">
    <source>
        <dbReference type="SAM" id="Phobius"/>
    </source>
</evidence>
<protein>
    <submittedName>
        <fullName evidence="3">Prepilin</fullName>
    </submittedName>
</protein>
<feature type="transmembrane region" description="Helical" evidence="2">
    <location>
        <begin position="12"/>
        <end position="32"/>
    </location>
</feature>
<dbReference type="PROSITE" id="PS00409">
    <property type="entry name" value="PROKAR_NTER_METHYL"/>
    <property type="match status" value="1"/>
</dbReference>
<comment type="subcellular location">
    <subcellularLocation>
        <location evidence="1">Membrane</location>
        <topology evidence="1">Single-pass membrane protein</topology>
    </subcellularLocation>
</comment>